<comment type="caution">
    <text evidence="1">The sequence shown here is derived from an EMBL/GenBank/DDBJ whole genome shotgun (WGS) entry which is preliminary data.</text>
</comment>
<evidence type="ECO:0000313" key="2">
    <source>
        <dbReference type="Proteomes" id="UP000749559"/>
    </source>
</evidence>
<evidence type="ECO:0000313" key="1">
    <source>
        <dbReference type="EMBL" id="CAH1774511.1"/>
    </source>
</evidence>
<name>A0A8S4N1D2_OWEFU</name>
<protein>
    <submittedName>
        <fullName evidence="1">Uncharacterized protein</fullName>
    </submittedName>
</protein>
<dbReference type="OrthoDB" id="9999810at2759"/>
<dbReference type="Proteomes" id="UP000749559">
    <property type="component" value="Unassembled WGS sequence"/>
</dbReference>
<keyword evidence="2" id="KW-1185">Reference proteome</keyword>
<gene>
    <name evidence="1" type="ORF">OFUS_LOCUS1952</name>
</gene>
<reference evidence="1" key="1">
    <citation type="submission" date="2022-03" db="EMBL/GenBank/DDBJ databases">
        <authorList>
            <person name="Martin C."/>
        </authorList>
    </citation>
    <scope>NUCLEOTIDE SEQUENCE</scope>
</reference>
<dbReference type="EMBL" id="CAIIXF020000001">
    <property type="protein sequence ID" value="CAH1774511.1"/>
    <property type="molecule type" value="Genomic_DNA"/>
</dbReference>
<proteinExistence type="predicted"/>
<organism evidence="1 2">
    <name type="scientific">Owenia fusiformis</name>
    <name type="common">Polychaete worm</name>
    <dbReference type="NCBI Taxonomy" id="6347"/>
    <lineage>
        <taxon>Eukaryota</taxon>
        <taxon>Metazoa</taxon>
        <taxon>Spiralia</taxon>
        <taxon>Lophotrochozoa</taxon>
        <taxon>Annelida</taxon>
        <taxon>Polychaeta</taxon>
        <taxon>Sedentaria</taxon>
        <taxon>Canalipalpata</taxon>
        <taxon>Sabellida</taxon>
        <taxon>Oweniida</taxon>
        <taxon>Oweniidae</taxon>
        <taxon>Owenia</taxon>
    </lineage>
</organism>
<sequence>MGTAASTSNPEVGVPINPRVDYADEMSKQKGKKLLIDAPVLVELEHGTVRYRDPEKQHIMKLADKDKRIERPHEGPGKLQQKRGYFYHARLNDFSKSADKTKEDDYKFKYVCQGPVKAKQKKLYYVFGKGANAMAVDKGIIRSTQKKPQGKGYVWQDNFKQPNHAYFDMTFLQQDEEGIASDDEDTEVASVLADDTSDGTGHTVTKLKLHQEDTVLKVQERVGLQVLKPADHIHISLLNRELKSHEVIGDLRKPEDGKWTIYSIQLAKV</sequence>
<dbReference type="AlphaFoldDB" id="A0A8S4N1D2"/>
<accession>A0A8S4N1D2</accession>